<dbReference type="AlphaFoldDB" id="A0A2G8L0C1"/>
<evidence type="ECO:0008006" key="7">
    <source>
        <dbReference type="Google" id="ProtNLM"/>
    </source>
</evidence>
<evidence type="ECO:0000256" key="2">
    <source>
        <dbReference type="SAM" id="Phobius"/>
    </source>
</evidence>
<keyword evidence="6" id="KW-1185">Reference proteome</keyword>
<evidence type="ECO:0000256" key="1">
    <source>
        <dbReference type="ARBA" id="ARBA00022737"/>
    </source>
</evidence>
<feature type="domain" description="DM13" evidence="4">
    <location>
        <begin position="162"/>
        <end position="271"/>
    </location>
</feature>
<dbReference type="SMART" id="SM00686">
    <property type="entry name" value="DM13"/>
    <property type="match status" value="2"/>
</dbReference>
<keyword evidence="1" id="KW-0677">Repeat</keyword>
<dbReference type="PANTHER" id="PTHR24036:SF5">
    <property type="entry name" value="THROMBOMODULIN"/>
    <property type="match status" value="1"/>
</dbReference>
<organism evidence="5 6">
    <name type="scientific">Stichopus japonicus</name>
    <name type="common">Sea cucumber</name>
    <dbReference type="NCBI Taxonomy" id="307972"/>
    <lineage>
        <taxon>Eukaryota</taxon>
        <taxon>Metazoa</taxon>
        <taxon>Echinodermata</taxon>
        <taxon>Eleutherozoa</taxon>
        <taxon>Echinozoa</taxon>
        <taxon>Holothuroidea</taxon>
        <taxon>Aspidochirotacea</taxon>
        <taxon>Aspidochirotida</taxon>
        <taxon>Stichopodidae</taxon>
        <taxon>Apostichopus</taxon>
    </lineage>
</organism>
<dbReference type="SMART" id="SM00664">
    <property type="entry name" value="DoH"/>
    <property type="match status" value="1"/>
</dbReference>
<keyword evidence="2" id="KW-0472">Membrane</keyword>
<dbReference type="PANTHER" id="PTHR24036">
    <property type="entry name" value="SKELETOR-RELATED"/>
    <property type="match status" value="1"/>
</dbReference>
<dbReference type="EMBL" id="MRZV01000275">
    <property type="protein sequence ID" value="PIK53716.1"/>
    <property type="molecule type" value="Genomic_DNA"/>
</dbReference>
<proteinExistence type="predicted"/>
<evidence type="ECO:0000259" key="4">
    <source>
        <dbReference type="PROSITE" id="PS51549"/>
    </source>
</evidence>
<protein>
    <recommendedName>
        <fullName evidence="7">Protein Skeletor</fullName>
    </recommendedName>
</protein>
<feature type="domain" description="DM13" evidence="4">
    <location>
        <begin position="49"/>
        <end position="153"/>
    </location>
</feature>
<reference evidence="5 6" key="1">
    <citation type="journal article" date="2017" name="PLoS Biol.">
        <title>The sea cucumber genome provides insights into morphological evolution and visceral regeneration.</title>
        <authorList>
            <person name="Zhang X."/>
            <person name="Sun L."/>
            <person name="Yuan J."/>
            <person name="Sun Y."/>
            <person name="Gao Y."/>
            <person name="Zhang L."/>
            <person name="Li S."/>
            <person name="Dai H."/>
            <person name="Hamel J.F."/>
            <person name="Liu C."/>
            <person name="Yu Y."/>
            <person name="Liu S."/>
            <person name="Lin W."/>
            <person name="Guo K."/>
            <person name="Jin S."/>
            <person name="Xu P."/>
            <person name="Storey K.B."/>
            <person name="Huan P."/>
            <person name="Zhang T."/>
            <person name="Zhou Y."/>
            <person name="Zhang J."/>
            <person name="Lin C."/>
            <person name="Li X."/>
            <person name="Xing L."/>
            <person name="Huo D."/>
            <person name="Sun M."/>
            <person name="Wang L."/>
            <person name="Mercier A."/>
            <person name="Li F."/>
            <person name="Yang H."/>
            <person name="Xiang J."/>
        </authorList>
    </citation>
    <scope>NUCLEOTIDE SEQUENCE [LARGE SCALE GENOMIC DNA]</scope>
    <source>
        <strain evidence="5">Shaxun</strain>
        <tissue evidence="5">Muscle</tissue>
    </source>
</reference>
<keyword evidence="2" id="KW-1133">Transmembrane helix</keyword>
<dbReference type="CDD" id="cd09631">
    <property type="entry name" value="DOMON_DOH"/>
    <property type="match status" value="1"/>
</dbReference>
<evidence type="ECO:0000313" key="5">
    <source>
        <dbReference type="EMBL" id="PIK53716.1"/>
    </source>
</evidence>
<dbReference type="PROSITE" id="PS50836">
    <property type="entry name" value="DOMON"/>
    <property type="match status" value="1"/>
</dbReference>
<feature type="domain" description="DOMON" evidence="3">
    <location>
        <begin position="303"/>
        <end position="437"/>
    </location>
</feature>
<dbReference type="Proteomes" id="UP000230750">
    <property type="component" value="Unassembled WGS sequence"/>
</dbReference>
<evidence type="ECO:0000259" key="3">
    <source>
        <dbReference type="PROSITE" id="PS50836"/>
    </source>
</evidence>
<dbReference type="Pfam" id="PF03351">
    <property type="entry name" value="DOMON"/>
    <property type="match status" value="1"/>
</dbReference>
<dbReference type="PROSITE" id="PS51549">
    <property type="entry name" value="DM13"/>
    <property type="match status" value="2"/>
</dbReference>
<accession>A0A2G8L0C1</accession>
<sequence>MDILVKGTTVMGRDFITIRQSQFSRSVLPVDYHIPMTMGAQTEFGNLIGRFTDLPTLHDVEGAVYAVDERTFYVRGFSYDGTGPAAYFYTGTTPDPANGGIIIPLEDGNLEKLGSYNNEDLLVTLPNGVLRNYNWISIWCESVSVDFGHVKLPPGFTYPSPVSLGYLGENPLVHQVEADDVIVLNSREIQFVRLSYDGAGPGAYFWTGAGTPDSGDTRVPHPANQPNQILPRYSNDAVTIILPEGFTAENVDFIGIWCERVNQNFGHVSTSNFDLTNIPPYIERVETTAPTTSLDNCKVLVPDRFHIAWTIDRSKTRYLGVSRSHFSEEYLAFGISGSSSATLMMGSDVAVVWFDPSDSQPRAVDYHLNDYSQCIPEEGIGACPDNIQGGADNVQLISGELKDGLATITIERPLNPSDPLDSEIITTGDVYVSWGIGFINPTGHAAKHEIRTSGDLTVDFGRTSSQCPVLRTSGSSAGSQEPWYRPYLREEGNATFLAVIGPSGGQRGYQGIANQVGWGLAWYINGILIPEIHVVRGNTYTFEIFGGNDRNFLGSYHPFYITDDKDGGYGQKTDAEKQLETIYAPPVEGHLCEYQTGSYQPDAFNDFLSYKSTLKLICPRRTVPGILVWTVDEDTPDTVYYQCYQHKFFGWKIHVSNKTSTTTAPLSFLLVFILAVFTNIFFSD</sequence>
<dbReference type="InterPro" id="IPR005018">
    <property type="entry name" value="DOMON_domain"/>
</dbReference>
<feature type="transmembrane region" description="Helical" evidence="2">
    <location>
        <begin position="664"/>
        <end position="682"/>
    </location>
</feature>
<dbReference type="Pfam" id="PF10517">
    <property type="entry name" value="DM13"/>
    <property type="match status" value="2"/>
</dbReference>
<comment type="caution">
    <text evidence="5">The sequence shown here is derived from an EMBL/GenBank/DDBJ whole genome shotgun (WGS) entry which is preliminary data.</text>
</comment>
<evidence type="ECO:0000313" key="6">
    <source>
        <dbReference type="Proteomes" id="UP000230750"/>
    </source>
</evidence>
<dbReference type="InterPro" id="IPR019545">
    <property type="entry name" value="DM13_domain"/>
</dbReference>
<keyword evidence="2" id="KW-0812">Transmembrane</keyword>
<dbReference type="InterPro" id="IPR052126">
    <property type="entry name" value="Spindle_Org/Thrombomodulin"/>
</dbReference>
<dbReference type="OrthoDB" id="2448405at2759"/>
<name>A0A2G8L0C1_STIJA</name>
<gene>
    <name evidence="5" type="ORF">BSL78_09385</name>
</gene>
<dbReference type="InterPro" id="IPR045266">
    <property type="entry name" value="DOH_DOMON"/>
</dbReference>